<feature type="region of interest" description="Disordered" evidence="7">
    <location>
        <begin position="357"/>
        <end position="376"/>
    </location>
</feature>
<proteinExistence type="predicted"/>
<dbReference type="Pfam" id="PF13640">
    <property type="entry name" value="2OG-FeII_Oxy_3"/>
    <property type="match status" value="1"/>
</dbReference>
<dbReference type="InterPro" id="IPR013766">
    <property type="entry name" value="Thioredoxin_domain"/>
</dbReference>
<comment type="caution">
    <text evidence="10">The sequence shown here is derived from an EMBL/GenBank/DDBJ whole genome shotgun (WGS) entry which is preliminary data.</text>
</comment>
<evidence type="ECO:0000256" key="7">
    <source>
        <dbReference type="SAM" id="MobiDB-lite"/>
    </source>
</evidence>
<dbReference type="PROSITE" id="PS51471">
    <property type="entry name" value="FE2OG_OXY"/>
    <property type="match status" value="1"/>
</dbReference>
<keyword evidence="11" id="KW-1185">Reference proteome</keyword>
<dbReference type="SMART" id="SM00702">
    <property type="entry name" value="P4Hc"/>
    <property type="match status" value="1"/>
</dbReference>
<dbReference type="SUPFAM" id="SSF52833">
    <property type="entry name" value="Thioredoxin-like"/>
    <property type="match status" value="1"/>
</dbReference>
<feature type="domain" description="Thioredoxin" evidence="8">
    <location>
        <begin position="7"/>
        <end position="156"/>
    </location>
</feature>
<evidence type="ECO:0000313" key="10">
    <source>
        <dbReference type="EMBL" id="MFC3124590.1"/>
    </source>
</evidence>
<dbReference type="Pfam" id="PF00578">
    <property type="entry name" value="AhpC-TSA"/>
    <property type="match status" value="1"/>
</dbReference>
<evidence type="ECO:0000256" key="1">
    <source>
        <dbReference type="ARBA" id="ARBA00001961"/>
    </source>
</evidence>
<gene>
    <name evidence="10" type="ORF">ACFOD4_05895</name>
</gene>
<keyword evidence="3" id="KW-0847">Vitamin C</keyword>
<name>A0ABV7FWP7_9PROT</name>
<keyword evidence="2" id="KW-0479">Metal-binding</keyword>
<evidence type="ECO:0000256" key="6">
    <source>
        <dbReference type="ARBA" id="ARBA00023004"/>
    </source>
</evidence>
<dbReference type="InterPro" id="IPR036249">
    <property type="entry name" value="Thioredoxin-like_sf"/>
</dbReference>
<dbReference type="Gene3D" id="3.40.30.10">
    <property type="entry name" value="Glutaredoxin"/>
    <property type="match status" value="1"/>
</dbReference>
<accession>A0ABV7FWP7</accession>
<dbReference type="InterPro" id="IPR044862">
    <property type="entry name" value="Pro_4_hyd_alph_FE2OG_OXY"/>
</dbReference>
<evidence type="ECO:0000259" key="8">
    <source>
        <dbReference type="PROSITE" id="PS51352"/>
    </source>
</evidence>
<evidence type="ECO:0000256" key="5">
    <source>
        <dbReference type="ARBA" id="ARBA00023002"/>
    </source>
</evidence>
<comment type="cofactor">
    <cofactor evidence="1">
        <name>L-ascorbate</name>
        <dbReference type="ChEBI" id="CHEBI:38290"/>
    </cofactor>
</comment>
<dbReference type="Gene3D" id="2.60.120.620">
    <property type="entry name" value="q2cbj1_9rhob like domain"/>
    <property type="match status" value="1"/>
</dbReference>
<evidence type="ECO:0000256" key="2">
    <source>
        <dbReference type="ARBA" id="ARBA00022723"/>
    </source>
</evidence>
<protein>
    <submittedName>
        <fullName evidence="10">2OG-Fe(II) oxygenase</fullName>
    </submittedName>
</protein>
<dbReference type="SUPFAM" id="SSF51197">
    <property type="entry name" value="Clavaminate synthase-like"/>
    <property type="match status" value="1"/>
</dbReference>
<dbReference type="RefSeq" id="WP_379595009.1">
    <property type="nucleotide sequence ID" value="NZ_JBHRTN010000007.1"/>
</dbReference>
<keyword evidence="6" id="KW-0408">Iron</keyword>
<keyword evidence="4" id="KW-0223">Dioxygenase</keyword>
<reference evidence="11" key="1">
    <citation type="journal article" date="2019" name="Int. J. Syst. Evol. Microbiol.">
        <title>The Global Catalogue of Microorganisms (GCM) 10K type strain sequencing project: providing services to taxonomists for standard genome sequencing and annotation.</title>
        <authorList>
            <consortium name="The Broad Institute Genomics Platform"/>
            <consortium name="The Broad Institute Genome Sequencing Center for Infectious Disease"/>
            <person name="Wu L."/>
            <person name="Ma J."/>
        </authorList>
    </citation>
    <scope>NUCLEOTIDE SEQUENCE [LARGE SCALE GENOMIC DNA]</scope>
    <source>
        <strain evidence="11">KCTC 52094</strain>
    </source>
</reference>
<dbReference type="Proteomes" id="UP001595593">
    <property type="component" value="Unassembled WGS sequence"/>
</dbReference>
<keyword evidence="5" id="KW-0560">Oxidoreductase</keyword>
<dbReference type="PROSITE" id="PS51352">
    <property type="entry name" value="THIOREDOXIN_2"/>
    <property type="match status" value="1"/>
</dbReference>
<evidence type="ECO:0000256" key="3">
    <source>
        <dbReference type="ARBA" id="ARBA00022896"/>
    </source>
</evidence>
<evidence type="ECO:0000313" key="11">
    <source>
        <dbReference type="Proteomes" id="UP001595593"/>
    </source>
</evidence>
<sequence length="376" mass="41501">MAAYINRLPGDPAPYFHQRSVANPNYAFDTAAGRWLVLCFLGSAADAHSQAALTAVTARTDLFDDEHASFFGVSTDPADEARGQLRDRYPGYRFLWDMDRSVSRLYGAAAQDDTAAPLRRLWVVMDPTLRIRHVIPFRPDRGDIPEALAALDALPPPAAFAGFPLQAPVLVLPGLFEPALCQELIALYESEGGEESGFMRDVGGRTVLMTDAGHKKRRDCTIADSALIKRLQERFHRRVVPEIARAFQFQVTRMERYIVSCYAAEEGGHFRAHRDNTTLGTAHRRFAVSVNLNDAFEGGEVSFPEYGPRSFKAPAGGGVVFSCSLLHAVSPVTHGRRFAFLPFLYDEAAAKLREENRVHLAPRQKGPRGAIPPPPA</sequence>
<evidence type="ECO:0000259" key="9">
    <source>
        <dbReference type="PROSITE" id="PS51471"/>
    </source>
</evidence>
<evidence type="ECO:0000256" key="4">
    <source>
        <dbReference type="ARBA" id="ARBA00022964"/>
    </source>
</evidence>
<dbReference type="InterPro" id="IPR006620">
    <property type="entry name" value="Pro_4_hyd_alph"/>
</dbReference>
<organism evidence="10 11">
    <name type="scientific">Teichococcus globiformis</name>
    <dbReference type="NCBI Taxonomy" id="2307229"/>
    <lineage>
        <taxon>Bacteria</taxon>
        <taxon>Pseudomonadati</taxon>
        <taxon>Pseudomonadota</taxon>
        <taxon>Alphaproteobacteria</taxon>
        <taxon>Acetobacterales</taxon>
        <taxon>Roseomonadaceae</taxon>
        <taxon>Roseomonas</taxon>
    </lineage>
</organism>
<dbReference type="EMBL" id="JBHRTN010000007">
    <property type="protein sequence ID" value="MFC3124590.1"/>
    <property type="molecule type" value="Genomic_DNA"/>
</dbReference>
<dbReference type="InterPro" id="IPR005123">
    <property type="entry name" value="Oxoglu/Fe-dep_dioxygenase_dom"/>
</dbReference>
<dbReference type="InterPro" id="IPR000866">
    <property type="entry name" value="AhpC/TSA"/>
</dbReference>
<feature type="domain" description="Fe2OG dioxygenase" evidence="9">
    <location>
        <begin position="250"/>
        <end position="347"/>
    </location>
</feature>